<evidence type="ECO:0000313" key="6">
    <source>
        <dbReference type="EMBL" id="PXZ08475.1"/>
    </source>
</evidence>
<feature type="domain" description="SIS" evidence="5">
    <location>
        <begin position="49"/>
        <end position="202"/>
    </location>
</feature>
<evidence type="ECO:0000256" key="1">
    <source>
        <dbReference type="ARBA" id="ARBA00007748"/>
    </source>
</evidence>
<dbReference type="SUPFAM" id="SSF53697">
    <property type="entry name" value="SIS domain"/>
    <property type="match status" value="1"/>
</dbReference>
<dbReference type="Proteomes" id="UP000247932">
    <property type="component" value="Unassembled WGS sequence"/>
</dbReference>
<evidence type="ECO:0000259" key="5">
    <source>
        <dbReference type="PROSITE" id="PS51464"/>
    </source>
</evidence>
<keyword evidence="3" id="KW-0378">Hydrolase</keyword>
<dbReference type="PANTHER" id="PTHR32502:SF3">
    <property type="entry name" value="D-GALACTOSAMINE-6-PHOSPHATE DEAMINASE AGAS-RELATED"/>
    <property type="match status" value="1"/>
</dbReference>
<accession>A0A2V4E5C7</accession>
<dbReference type="PANTHER" id="PTHR32502">
    <property type="entry name" value="N-ACETYLGALACTOSAMINE PERMEASE II COMPONENT-RELATED"/>
    <property type="match status" value="1"/>
</dbReference>
<reference evidence="6 7" key="1">
    <citation type="submission" date="2018-05" db="EMBL/GenBank/DDBJ databases">
        <title>Reference genomes for bee gut microbiota database.</title>
        <authorList>
            <person name="Ellegaard K.M."/>
        </authorList>
    </citation>
    <scope>NUCLEOTIDE SEQUENCE [LARGE SCALE GENOMIC DNA]</scope>
    <source>
        <strain evidence="6 7">ESL0182</strain>
    </source>
</reference>
<evidence type="ECO:0000313" key="7">
    <source>
        <dbReference type="Proteomes" id="UP000247932"/>
    </source>
</evidence>
<dbReference type="GO" id="GO:0016787">
    <property type="term" value="F:hydrolase activity"/>
    <property type="evidence" value="ECO:0007669"/>
    <property type="project" value="UniProtKB-KW"/>
</dbReference>
<dbReference type="GO" id="GO:0097367">
    <property type="term" value="F:carbohydrate derivative binding"/>
    <property type="evidence" value="ECO:0007669"/>
    <property type="project" value="InterPro"/>
</dbReference>
<dbReference type="InterPro" id="IPR046348">
    <property type="entry name" value="SIS_dom_sf"/>
</dbReference>
<dbReference type="OrthoDB" id="9779207at2"/>
<keyword evidence="6" id="KW-0413">Isomerase</keyword>
<dbReference type="InterPro" id="IPR035464">
    <property type="entry name" value="SIS_AgaS"/>
</dbReference>
<dbReference type="CDD" id="cd05008">
    <property type="entry name" value="SIS_GlmS_GlmD_1"/>
    <property type="match status" value="1"/>
</dbReference>
<dbReference type="InterPro" id="IPR001347">
    <property type="entry name" value="SIS_dom"/>
</dbReference>
<dbReference type="CDD" id="cd05010">
    <property type="entry name" value="SIS_AgaS_like"/>
    <property type="match status" value="1"/>
</dbReference>
<dbReference type="EMBL" id="QGLR01000004">
    <property type="protein sequence ID" value="PXZ08475.1"/>
    <property type="molecule type" value="Genomic_DNA"/>
</dbReference>
<dbReference type="Gene3D" id="3.40.50.10490">
    <property type="entry name" value="Glucose-6-phosphate isomerase like protein, domain 1"/>
    <property type="match status" value="2"/>
</dbReference>
<dbReference type="InterPro" id="IPR035466">
    <property type="entry name" value="GlmS/AgaS_SIS"/>
</dbReference>
<evidence type="ECO:0000256" key="2">
    <source>
        <dbReference type="ARBA" id="ARBA00022737"/>
    </source>
</evidence>
<gene>
    <name evidence="6" type="ORF">DKK70_01515</name>
</gene>
<dbReference type="GO" id="GO:0016853">
    <property type="term" value="F:isomerase activity"/>
    <property type="evidence" value="ECO:0007669"/>
    <property type="project" value="UniProtKB-KW"/>
</dbReference>
<keyword evidence="7" id="KW-1185">Reference proteome</keyword>
<organism evidence="6 7">
    <name type="scientific">Gilliamella apicola</name>
    <dbReference type="NCBI Taxonomy" id="1196095"/>
    <lineage>
        <taxon>Bacteria</taxon>
        <taxon>Pseudomonadati</taxon>
        <taxon>Pseudomonadota</taxon>
        <taxon>Gammaproteobacteria</taxon>
        <taxon>Orbales</taxon>
        <taxon>Orbaceae</taxon>
        <taxon>Gilliamella</taxon>
    </lineage>
</organism>
<dbReference type="GO" id="GO:0009401">
    <property type="term" value="P:phosphoenolpyruvate-dependent sugar phosphotransferase system"/>
    <property type="evidence" value="ECO:0007669"/>
    <property type="project" value="TreeGrafter"/>
</dbReference>
<dbReference type="GO" id="GO:1901135">
    <property type="term" value="P:carbohydrate derivative metabolic process"/>
    <property type="evidence" value="ECO:0007669"/>
    <property type="project" value="InterPro"/>
</dbReference>
<proteinExistence type="inferred from homology"/>
<dbReference type="GO" id="GO:0005886">
    <property type="term" value="C:plasma membrane"/>
    <property type="evidence" value="ECO:0007669"/>
    <property type="project" value="TreeGrafter"/>
</dbReference>
<dbReference type="InterPro" id="IPR050303">
    <property type="entry name" value="GatZ_KbaZ_carbometab"/>
</dbReference>
<dbReference type="PROSITE" id="PS51464">
    <property type="entry name" value="SIS"/>
    <property type="match status" value="1"/>
</dbReference>
<comment type="catalytic activity">
    <reaction evidence="4">
        <text>D-galactosamine 6-phosphate + H2O = D-tagatopyranose 1-phosphate + NH4(+)</text>
        <dbReference type="Rhea" id="RHEA:47680"/>
        <dbReference type="ChEBI" id="CHEBI:15377"/>
        <dbReference type="ChEBI" id="CHEBI:28938"/>
        <dbReference type="ChEBI" id="CHEBI:71674"/>
        <dbReference type="ChEBI" id="CHEBI:138150"/>
    </reaction>
</comment>
<evidence type="ECO:0000256" key="3">
    <source>
        <dbReference type="ARBA" id="ARBA00022801"/>
    </source>
</evidence>
<dbReference type="RefSeq" id="WP_110432435.1">
    <property type="nucleotide sequence ID" value="NZ_QGLR01000004.1"/>
</dbReference>
<evidence type="ECO:0000256" key="4">
    <source>
        <dbReference type="ARBA" id="ARBA00029292"/>
    </source>
</evidence>
<comment type="caution">
    <text evidence="6">The sequence shown here is derived from an EMBL/GenBank/DDBJ whole genome shotgun (WGS) entry which is preliminary data.</text>
</comment>
<keyword evidence="2" id="KW-0677">Repeat</keyword>
<dbReference type="Pfam" id="PF01380">
    <property type="entry name" value="SIS"/>
    <property type="match status" value="1"/>
</dbReference>
<name>A0A2V4E5C7_9GAMM</name>
<comment type="similarity">
    <text evidence="1">Belongs to the SIS family. AgaS subfamily.</text>
</comment>
<protein>
    <submittedName>
        <fullName evidence="6">Tagatose-6-phosphate ketose isomerase</fullName>
    </submittedName>
</protein>
<dbReference type="AlphaFoldDB" id="A0A2V4E5C7"/>
<sequence length="387" mass="43050">MQKYLNYSLDWLEQRKAHHTAKEICQQPQIWRNLWQIIAKQQNQLQSFLQPLLSDPNLEIILTGAGSSAFGGVALAPWLREHTHRNVYAYGTTEIVADPLQYFTANKKTLVVSFARSGNSPESVAAVKLADQLISDCYHLFLICNPNCALSDYATNNSSSNRIFQLVMPEGAHDLGFAMTSSISSMMLAALLLLGNIDQMVAHEAIMEIASICEQKIASWQEITKQLAHKNHQRVIYVGSSCFTGIAQESALKILELTAGKIASRFDSILGLRHGPKFMINSQSLVVCFFSNDGYIHQYDTDLFDELIHDHIATDVFALSGKNSGNKQNILALNSNLADCWLIFPYLVFAQMLAFEKSLSNGLTPDNPCPTGEVNRVVKGVTIYPFN</sequence>